<dbReference type="Gene3D" id="1.50.10.10">
    <property type="match status" value="1"/>
</dbReference>
<dbReference type="InterPro" id="IPR054491">
    <property type="entry name" value="MGH1-like_GH"/>
</dbReference>
<evidence type="ECO:0000256" key="1">
    <source>
        <dbReference type="ARBA" id="ARBA00010833"/>
    </source>
</evidence>
<dbReference type="InterPro" id="IPR004888">
    <property type="entry name" value="Glycoside_hydrolase_63"/>
</dbReference>
<dbReference type="GO" id="GO:0004573">
    <property type="term" value="F:Glc3Man9GlcNAc2 oligosaccharide glucosidase activity"/>
    <property type="evidence" value="ECO:0007669"/>
    <property type="project" value="InterPro"/>
</dbReference>
<evidence type="ECO:0000313" key="6">
    <source>
        <dbReference type="Proteomes" id="UP000199413"/>
    </source>
</evidence>
<dbReference type="Proteomes" id="UP000199413">
    <property type="component" value="Unassembled WGS sequence"/>
</dbReference>
<dbReference type="EMBL" id="FMHV01000002">
    <property type="protein sequence ID" value="SCL35658.1"/>
    <property type="molecule type" value="Genomic_DNA"/>
</dbReference>
<sequence>MTAIGLQARAGATTGGYALSSEDLRRTAVATLVRNWRGRSTVPTPSLYPHQWSWDSAFNAVGWAHVSPRRAWTELSALLGAQWRDGRVPQIVFDPAVAEDAYFPGPWFWRPLPADGPPRGVVTSGLVQPPVHAGAALTVARRSPGPESAAALRRLYPRLVRWHDYLWSRRRAPEVGLVAIVHPWESGLDNSPTWDAPLRAVPARNVTEVAGHRRDLLHAGSAHRPTHDDYARYVLLVRDYRDGGYRDTHHSLRFYVVDPLMNAVLAWSERALAAIARIVGADPQPHLDRAREITQLMQEHLWSPAAGCFTAMDALTGAPIRTRTVGGLAPLLLPDLDAAIRETLVATLTGPAFGLGDGVRGVPSYDLTAPDLDRQRYWRGPTWASTNWLVWQGLQTAERHDLAGRLAADMVGLVAAAGLREYFDPITGAGLGGTDFTWTAAVLLDMLPPPSAATATNPIQIGP</sequence>
<keyword evidence="2" id="KW-0378">Hydrolase</keyword>
<dbReference type="InterPro" id="IPR012341">
    <property type="entry name" value="6hp_glycosidase-like_sf"/>
</dbReference>
<dbReference type="STRING" id="568872.GA0070624_5321"/>
<evidence type="ECO:0000259" key="4">
    <source>
        <dbReference type="Pfam" id="PF22422"/>
    </source>
</evidence>
<feature type="domain" description="Mannosylglycerate hydrolase MGH1-like glycoside hydrolase" evidence="4">
    <location>
        <begin position="48"/>
        <end position="439"/>
    </location>
</feature>
<name>A0A1C6T1L5_9ACTN</name>
<dbReference type="AlphaFoldDB" id="A0A1C6T1L5"/>
<dbReference type="PANTHER" id="PTHR10412:SF11">
    <property type="entry name" value="MANNOSYL-OLIGOSACCHARIDE GLUCOSIDASE"/>
    <property type="match status" value="1"/>
</dbReference>
<keyword evidence="6" id="KW-1185">Reference proteome</keyword>
<evidence type="ECO:0000256" key="3">
    <source>
        <dbReference type="ARBA" id="ARBA00023295"/>
    </source>
</evidence>
<dbReference type="RefSeq" id="WP_141715173.1">
    <property type="nucleotide sequence ID" value="NZ_FMHV01000002.1"/>
</dbReference>
<protein>
    <submittedName>
        <fullName evidence="5">Trehalase</fullName>
    </submittedName>
</protein>
<gene>
    <name evidence="5" type="ORF">GA0070624_5321</name>
</gene>
<dbReference type="PANTHER" id="PTHR10412">
    <property type="entry name" value="MANNOSYL-OLIGOSACCHARIDE GLUCOSIDASE"/>
    <property type="match status" value="1"/>
</dbReference>
<dbReference type="GO" id="GO:0009311">
    <property type="term" value="P:oligosaccharide metabolic process"/>
    <property type="evidence" value="ECO:0007669"/>
    <property type="project" value="InterPro"/>
</dbReference>
<dbReference type="Pfam" id="PF22422">
    <property type="entry name" value="MGH1-like_GH"/>
    <property type="match status" value="1"/>
</dbReference>
<comment type="similarity">
    <text evidence="1">Belongs to the glycosyl hydrolase 63 family.</text>
</comment>
<reference evidence="6" key="1">
    <citation type="submission" date="2016-06" db="EMBL/GenBank/DDBJ databases">
        <authorList>
            <person name="Varghese N."/>
            <person name="Submissions Spin"/>
        </authorList>
    </citation>
    <scope>NUCLEOTIDE SEQUENCE [LARGE SCALE GENOMIC DNA]</scope>
    <source>
        <strain evidence="6">DSM 45431</strain>
    </source>
</reference>
<organism evidence="5 6">
    <name type="scientific">Micromonospora rhizosphaerae</name>
    <dbReference type="NCBI Taxonomy" id="568872"/>
    <lineage>
        <taxon>Bacteria</taxon>
        <taxon>Bacillati</taxon>
        <taxon>Actinomycetota</taxon>
        <taxon>Actinomycetes</taxon>
        <taxon>Micromonosporales</taxon>
        <taxon>Micromonosporaceae</taxon>
        <taxon>Micromonospora</taxon>
    </lineage>
</organism>
<dbReference type="SUPFAM" id="SSF48208">
    <property type="entry name" value="Six-hairpin glycosidases"/>
    <property type="match status" value="1"/>
</dbReference>
<proteinExistence type="inferred from homology"/>
<dbReference type="OrthoDB" id="9781878at2"/>
<evidence type="ECO:0000313" key="5">
    <source>
        <dbReference type="EMBL" id="SCL35658.1"/>
    </source>
</evidence>
<accession>A0A1C6T1L5</accession>
<dbReference type="InterPro" id="IPR008928">
    <property type="entry name" value="6-hairpin_glycosidase_sf"/>
</dbReference>
<keyword evidence="3" id="KW-0326">Glycosidase</keyword>
<dbReference type="GO" id="GO:0006487">
    <property type="term" value="P:protein N-linked glycosylation"/>
    <property type="evidence" value="ECO:0007669"/>
    <property type="project" value="TreeGrafter"/>
</dbReference>
<evidence type="ECO:0000256" key="2">
    <source>
        <dbReference type="ARBA" id="ARBA00022801"/>
    </source>
</evidence>